<accession>A0A210QI93</accession>
<evidence type="ECO:0000256" key="1">
    <source>
        <dbReference type="SAM" id="MobiDB-lite"/>
    </source>
</evidence>
<reference evidence="3 4" key="1">
    <citation type="journal article" date="2017" name="Nat. Ecol. Evol.">
        <title>Scallop genome provides insights into evolution of bilaterian karyotype and development.</title>
        <authorList>
            <person name="Wang S."/>
            <person name="Zhang J."/>
            <person name="Jiao W."/>
            <person name="Li J."/>
            <person name="Xun X."/>
            <person name="Sun Y."/>
            <person name="Guo X."/>
            <person name="Huan P."/>
            <person name="Dong B."/>
            <person name="Zhang L."/>
            <person name="Hu X."/>
            <person name="Sun X."/>
            <person name="Wang J."/>
            <person name="Zhao C."/>
            <person name="Wang Y."/>
            <person name="Wang D."/>
            <person name="Huang X."/>
            <person name="Wang R."/>
            <person name="Lv J."/>
            <person name="Li Y."/>
            <person name="Zhang Z."/>
            <person name="Liu B."/>
            <person name="Lu W."/>
            <person name="Hui Y."/>
            <person name="Liang J."/>
            <person name="Zhou Z."/>
            <person name="Hou R."/>
            <person name="Li X."/>
            <person name="Liu Y."/>
            <person name="Li H."/>
            <person name="Ning X."/>
            <person name="Lin Y."/>
            <person name="Zhao L."/>
            <person name="Xing Q."/>
            <person name="Dou J."/>
            <person name="Li Y."/>
            <person name="Mao J."/>
            <person name="Guo H."/>
            <person name="Dou H."/>
            <person name="Li T."/>
            <person name="Mu C."/>
            <person name="Jiang W."/>
            <person name="Fu Q."/>
            <person name="Fu X."/>
            <person name="Miao Y."/>
            <person name="Liu J."/>
            <person name="Yu Q."/>
            <person name="Li R."/>
            <person name="Liao H."/>
            <person name="Li X."/>
            <person name="Kong Y."/>
            <person name="Jiang Z."/>
            <person name="Chourrout D."/>
            <person name="Li R."/>
            <person name="Bao Z."/>
        </authorList>
    </citation>
    <scope>NUCLEOTIDE SEQUENCE [LARGE SCALE GENOMIC DNA]</scope>
    <source>
        <strain evidence="3 4">PY_sf001</strain>
    </source>
</reference>
<dbReference type="EMBL" id="NEDP02003533">
    <property type="protein sequence ID" value="OWF48462.1"/>
    <property type="molecule type" value="Genomic_DNA"/>
</dbReference>
<name>A0A210QI93_MIZYE</name>
<comment type="caution">
    <text evidence="3">The sequence shown here is derived from an EMBL/GenBank/DDBJ whole genome shotgun (WGS) entry which is preliminary data.</text>
</comment>
<feature type="transmembrane region" description="Helical" evidence="2">
    <location>
        <begin position="83"/>
        <end position="105"/>
    </location>
</feature>
<keyword evidence="2" id="KW-1133">Transmembrane helix</keyword>
<keyword evidence="2" id="KW-0812">Transmembrane</keyword>
<feature type="transmembrane region" description="Helical" evidence="2">
    <location>
        <begin position="40"/>
        <end position="63"/>
    </location>
</feature>
<evidence type="ECO:0000256" key="2">
    <source>
        <dbReference type="SAM" id="Phobius"/>
    </source>
</evidence>
<organism evidence="3 4">
    <name type="scientific">Mizuhopecten yessoensis</name>
    <name type="common">Japanese scallop</name>
    <name type="synonym">Patinopecten yessoensis</name>
    <dbReference type="NCBI Taxonomy" id="6573"/>
    <lineage>
        <taxon>Eukaryota</taxon>
        <taxon>Metazoa</taxon>
        <taxon>Spiralia</taxon>
        <taxon>Lophotrochozoa</taxon>
        <taxon>Mollusca</taxon>
        <taxon>Bivalvia</taxon>
        <taxon>Autobranchia</taxon>
        <taxon>Pteriomorphia</taxon>
        <taxon>Pectinida</taxon>
        <taxon>Pectinoidea</taxon>
        <taxon>Pectinidae</taxon>
        <taxon>Mizuhopecten</taxon>
    </lineage>
</organism>
<dbReference type="OrthoDB" id="10423947at2759"/>
<keyword evidence="4" id="KW-1185">Reference proteome</keyword>
<dbReference type="Proteomes" id="UP000242188">
    <property type="component" value="Unassembled WGS sequence"/>
</dbReference>
<feature type="transmembrane region" description="Helical" evidence="2">
    <location>
        <begin position="117"/>
        <end position="145"/>
    </location>
</feature>
<sequence length="247" mass="26782">MSKWPGVFVAAAVLTFLGLFFQAAGLALPWWFVINDRVYIGVWFLAACFGGNIGSGNCTAISLNLADQTAESGSEVASQWFYTIFQACMTAAVGLIFLCSVGFLFGFCGACKSKCAFVFSCVGLFLSALLMLPGLGLFGLAYIFLADYFLETLAATTFPYAALSSGLGCIITFVAAVTLAIALCTWNTHMSDDHDDEYRGTPMTQSGYTHGYDNKAYPPQGNEQRQYVQQQHSHPSNMNRPAAAKRY</sequence>
<evidence type="ECO:0000313" key="3">
    <source>
        <dbReference type="EMBL" id="OWF48462.1"/>
    </source>
</evidence>
<feature type="transmembrane region" description="Helical" evidence="2">
    <location>
        <begin position="157"/>
        <end position="184"/>
    </location>
</feature>
<feature type="transmembrane region" description="Helical" evidence="2">
    <location>
        <begin position="6"/>
        <end position="33"/>
    </location>
</feature>
<keyword evidence="2" id="KW-0472">Membrane</keyword>
<proteinExistence type="predicted"/>
<dbReference type="AlphaFoldDB" id="A0A210QI93"/>
<evidence type="ECO:0000313" key="4">
    <source>
        <dbReference type="Proteomes" id="UP000242188"/>
    </source>
</evidence>
<gene>
    <name evidence="3" type="ORF">KP79_PYT05087</name>
</gene>
<protein>
    <submittedName>
        <fullName evidence="3">Uncharacterized protein</fullName>
    </submittedName>
</protein>
<feature type="compositionally biased region" description="Polar residues" evidence="1">
    <location>
        <begin position="221"/>
        <end position="239"/>
    </location>
</feature>
<feature type="region of interest" description="Disordered" evidence="1">
    <location>
        <begin position="212"/>
        <end position="247"/>
    </location>
</feature>